<keyword evidence="3 6" id="KW-0812">Transmembrane</keyword>
<feature type="transmembrane region" description="Helical" evidence="6">
    <location>
        <begin position="307"/>
        <end position="334"/>
    </location>
</feature>
<dbReference type="PANTHER" id="PTHR30287">
    <property type="entry name" value="MEMBRANE COMPONENT OF PREDICTED ABC SUPERFAMILY METABOLITE UPTAKE TRANSPORTER"/>
    <property type="match status" value="1"/>
</dbReference>
<feature type="transmembrane region" description="Helical" evidence="6">
    <location>
        <begin position="394"/>
        <end position="413"/>
    </location>
</feature>
<organism evidence="8 9">
    <name type="scientific">Rugamonas rubra</name>
    <dbReference type="NCBI Taxonomy" id="758825"/>
    <lineage>
        <taxon>Bacteria</taxon>
        <taxon>Pseudomonadati</taxon>
        <taxon>Pseudomonadota</taxon>
        <taxon>Betaproteobacteria</taxon>
        <taxon>Burkholderiales</taxon>
        <taxon>Oxalobacteraceae</taxon>
        <taxon>Telluria group</taxon>
        <taxon>Rugamonas</taxon>
    </lineage>
</organism>
<evidence type="ECO:0000313" key="9">
    <source>
        <dbReference type="Proteomes" id="UP000199470"/>
    </source>
</evidence>
<dbReference type="RefSeq" id="WP_093386272.1">
    <property type="nucleotide sequence ID" value="NZ_FOTW01000008.1"/>
</dbReference>
<evidence type="ECO:0000313" key="8">
    <source>
        <dbReference type="EMBL" id="SFL83407.1"/>
    </source>
</evidence>
<feature type="transmembrane region" description="Helical" evidence="6">
    <location>
        <begin position="791"/>
        <end position="813"/>
    </location>
</feature>
<dbReference type="Pfam" id="PF02687">
    <property type="entry name" value="FtsX"/>
    <property type="match status" value="2"/>
</dbReference>
<reference evidence="8 9" key="1">
    <citation type="submission" date="2016-10" db="EMBL/GenBank/DDBJ databases">
        <authorList>
            <person name="de Groot N.N."/>
        </authorList>
    </citation>
    <scope>NUCLEOTIDE SEQUENCE [LARGE SCALE GENOMIC DNA]</scope>
    <source>
        <strain evidence="8 9">ATCC 43154</strain>
    </source>
</reference>
<evidence type="ECO:0000256" key="6">
    <source>
        <dbReference type="SAM" id="Phobius"/>
    </source>
</evidence>
<dbReference type="PANTHER" id="PTHR30287:SF1">
    <property type="entry name" value="INNER MEMBRANE PROTEIN"/>
    <property type="match status" value="1"/>
</dbReference>
<dbReference type="EMBL" id="FOTW01000008">
    <property type="protein sequence ID" value="SFL83407.1"/>
    <property type="molecule type" value="Genomic_DNA"/>
</dbReference>
<feature type="transmembrane region" description="Helical" evidence="6">
    <location>
        <begin position="704"/>
        <end position="724"/>
    </location>
</feature>
<dbReference type="AlphaFoldDB" id="A0A1I4KYD3"/>
<feature type="transmembrane region" description="Helical" evidence="6">
    <location>
        <begin position="419"/>
        <end position="443"/>
    </location>
</feature>
<keyword evidence="5 6" id="KW-0472">Membrane</keyword>
<gene>
    <name evidence="8" type="ORF">SAMN02982985_01693</name>
</gene>
<evidence type="ECO:0000256" key="2">
    <source>
        <dbReference type="ARBA" id="ARBA00022475"/>
    </source>
</evidence>
<feature type="transmembrane region" description="Helical" evidence="6">
    <location>
        <begin position="260"/>
        <end position="280"/>
    </location>
</feature>
<protein>
    <submittedName>
        <fullName evidence="8">Putative ABC transport system permease protein</fullName>
    </submittedName>
</protein>
<feature type="transmembrane region" description="Helical" evidence="6">
    <location>
        <begin position="469"/>
        <end position="492"/>
    </location>
</feature>
<dbReference type="OrthoDB" id="8769872at2"/>
<dbReference type="GO" id="GO:0005886">
    <property type="term" value="C:plasma membrane"/>
    <property type="evidence" value="ECO:0007669"/>
    <property type="project" value="UniProtKB-SubCell"/>
</dbReference>
<feature type="transmembrane region" description="Helical" evidence="6">
    <location>
        <begin position="354"/>
        <end position="374"/>
    </location>
</feature>
<evidence type="ECO:0000256" key="3">
    <source>
        <dbReference type="ARBA" id="ARBA00022692"/>
    </source>
</evidence>
<dbReference type="InterPro" id="IPR003838">
    <property type="entry name" value="ABC3_permease_C"/>
</dbReference>
<keyword evidence="4 6" id="KW-1133">Transmembrane helix</keyword>
<evidence type="ECO:0000259" key="7">
    <source>
        <dbReference type="Pfam" id="PF02687"/>
    </source>
</evidence>
<keyword evidence="9" id="KW-1185">Reference proteome</keyword>
<dbReference type="InterPro" id="IPR038766">
    <property type="entry name" value="Membrane_comp_ABC_pdt"/>
</dbReference>
<proteinExistence type="predicted"/>
<accession>A0A1I4KYD3</accession>
<evidence type="ECO:0000256" key="1">
    <source>
        <dbReference type="ARBA" id="ARBA00004651"/>
    </source>
</evidence>
<sequence>MFRLSLRMTLRDWRAGELRFLLAALTLSVAALSAVNFFVDRMGAAFNRDAHQTLAADLRLESEQPLAPEWRAEALRRGLRAADTVTMLSMAVAGEGEQTNSLLVALKAVGEGYPLRGKLTLARGDAAVATAALPTPGTVWVDQALMLNLNLRVGARLRIGDSELLVAERIASEPDAGAAFMNLAPRVMMARADLDAAHLLQQHALATHRLLLAGEPAAVAGYAQWAKARSATAQGGGVQIESFESRRSEANTMLEQAQQFLSLVGLLSALLAAVAVAMAARRFMLRHVDACAMLRCLGMAQGQVLRLYLLEFLLVALAGSVAGVLCGFAAHFVLIEWLGKLAAADLPAAGWRPALQGLATGLVLLVGFALPPLLQLRNTSHVRLLRGDAGAPKALSLAGYALGLGMFTALLLWQTGDVVLGLAGAAAFLLGGLLFGLLAWLALRLLRRARPLLRQPAWRFAITDMLRRPAATVAQIVALALGLTALLLLTVVRADLLASWRLATPASAANHFVVNIQPEQRDAVEARMRAVGQAELRASTRGRLTLINGRAAVDAGTGAEAKESLEREFDIGQTSLLDAASSITAGAWYGQRHGEVSVEEKTAQRLKLKLGDQLTFDVAGQDLTLRVSSLRKVDWRQRRASMIFDTHANSLAGLPLSYAAALHVPPQDKRFAHQLARDFPNLSVFDVAAFIEQMQRTLDQVSHAVEFLFLFTLASGLMVLYAALAGAQDQRSRQAALLRALGATRRQLARAQWVEHGLTGALAGLLAAAGASAASWALARYAFHLEWTWSAPLWLGGLLAGAVCAMAGGWFGLRHVLKLPPLHSLRQA</sequence>
<feature type="domain" description="ABC3 transporter permease C-terminal" evidence="7">
    <location>
        <begin position="707"/>
        <end position="821"/>
    </location>
</feature>
<keyword evidence="2" id="KW-1003">Cell membrane</keyword>
<name>A0A1I4KYD3_9BURK</name>
<dbReference type="Proteomes" id="UP000199470">
    <property type="component" value="Unassembled WGS sequence"/>
</dbReference>
<evidence type="ECO:0000256" key="4">
    <source>
        <dbReference type="ARBA" id="ARBA00022989"/>
    </source>
</evidence>
<evidence type="ECO:0000256" key="5">
    <source>
        <dbReference type="ARBA" id="ARBA00023136"/>
    </source>
</evidence>
<dbReference type="STRING" id="758825.SAMN02982985_01693"/>
<comment type="subcellular location">
    <subcellularLocation>
        <location evidence="1">Cell membrane</location>
        <topology evidence="1">Multi-pass membrane protein</topology>
    </subcellularLocation>
</comment>
<feature type="transmembrane region" description="Helical" evidence="6">
    <location>
        <begin position="758"/>
        <end position="779"/>
    </location>
</feature>
<feature type="domain" description="ABC3 transporter permease C-terminal" evidence="7">
    <location>
        <begin position="263"/>
        <end position="379"/>
    </location>
</feature>